<evidence type="ECO:0000313" key="2">
    <source>
        <dbReference type="EMBL" id="GAF05419.1"/>
    </source>
</evidence>
<keyword evidence="1" id="KW-0812">Transmembrane</keyword>
<keyword evidence="1" id="KW-0472">Membrane</keyword>
<comment type="caution">
    <text evidence="2">The sequence shown here is derived from an EMBL/GenBank/DDBJ whole genome shotgun (WGS) entry which is preliminary data.</text>
</comment>
<name>W7YSH5_9BACT</name>
<dbReference type="EMBL" id="BAMD01000085">
    <property type="protein sequence ID" value="GAF05419.1"/>
    <property type="molecule type" value="Genomic_DNA"/>
</dbReference>
<protein>
    <submittedName>
        <fullName evidence="2">Uncharacterized protein</fullName>
    </submittedName>
</protein>
<keyword evidence="1" id="KW-1133">Transmembrane helix</keyword>
<evidence type="ECO:0000313" key="3">
    <source>
        <dbReference type="Proteomes" id="UP000019402"/>
    </source>
</evidence>
<proteinExistence type="predicted"/>
<dbReference type="AlphaFoldDB" id="W7YSH5"/>
<keyword evidence="3" id="KW-1185">Reference proteome</keyword>
<organism evidence="2 3">
    <name type="scientific">Saccharicrinis fermentans DSM 9555 = JCM 21142</name>
    <dbReference type="NCBI Taxonomy" id="869213"/>
    <lineage>
        <taxon>Bacteria</taxon>
        <taxon>Pseudomonadati</taxon>
        <taxon>Bacteroidota</taxon>
        <taxon>Bacteroidia</taxon>
        <taxon>Marinilabiliales</taxon>
        <taxon>Marinilabiliaceae</taxon>
        <taxon>Saccharicrinis</taxon>
    </lineage>
</organism>
<accession>W7YSH5</accession>
<evidence type="ECO:0000256" key="1">
    <source>
        <dbReference type="SAM" id="Phobius"/>
    </source>
</evidence>
<reference evidence="2 3" key="1">
    <citation type="journal article" date="2014" name="Genome Announc.">
        <title>Draft Genome Sequence of Cytophaga fermentans JCM 21142T, a Facultative Anaerobe Isolated from Marine Mud.</title>
        <authorList>
            <person name="Starns D."/>
            <person name="Oshima K."/>
            <person name="Suda W."/>
            <person name="Iino T."/>
            <person name="Yuki M."/>
            <person name="Inoue J."/>
            <person name="Kitamura K."/>
            <person name="Iida T."/>
            <person name="Darby A."/>
            <person name="Hattori M."/>
            <person name="Ohkuma M."/>
        </authorList>
    </citation>
    <scope>NUCLEOTIDE SEQUENCE [LARGE SCALE GENOMIC DNA]</scope>
    <source>
        <strain evidence="2 3">JCM 21142</strain>
    </source>
</reference>
<dbReference type="Proteomes" id="UP000019402">
    <property type="component" value="Unassembled WGS sequence"/>
</dbReference>
<gene>
    <name evidence="2" type="ORF">JCM21142_104153</name>
</gene>
<dbReference type="STRING" id="869213.GCA_000517085_03908"/>
<sequence>MKKKRKPFTITKKEIMEAINTVKPSKKFINKQYINGVLMTCVGLVGIAIGAPHLIGLGIFFLVMTSIQSNKEIIKVYEHHLETKFSALASANYIKFSDLKQVERVSDKKIFVHYMQGDKPKKFRVPVHMIDEKEVSHFLNILDSKIVAVAS</sequence>
<feature type="transmembrane region" description="Helical" evidence="1">
    <location>
        <begin position="33"/>
        <end position="64"/>
    </location>
</feature>